<evidence type="ECO:0000256" key="3">
    <source>
        <dbReference type="ARBA" id="ARBA00023315"/>
    </source>
</evidence>
<accession>A0A4V2UWZ9</accession>
<dbReference type="AlphaFoldDB" id="A0A4V2UWZ9"/>
<evidence type="ECO:0000313" key="9">
    <source>
        <dbReference type="Proteomes" id="UP000295525"/>
    </source>
</evidence>
<keyword evidence="3 5" id="KW-0012">Acyltransferase</keyword>
<dbReference type="PANTHER" id="PTHR18919">
    <property type="entry name" value="ACETYL-COA C-ACYLTRANSFERASE"/>
    <property type="match status" value="1"/>
</dbReference>
<gene>
    <name evidence="8" type="ORF">EDC26_12336</name>
</gene>
<dbReference type="EMBL" id="SMAJ01000023">
    <property type="protein sequence ID" value="TCT01638.1"/>
    <property type="molecule type" value="Genomic_DNA"/>
</dbReference>
<dbReference type="InterPro" id="IPR002155">
    <property type="entry name" value="Thiolase"/>
</dbReference>
<dbReference type="PIRSF" id="PIRSF000429">
    <property type="entry name" value="Ac-CoA_Ac_transf"/>
    <property type="match status" value="1"/>
</dbReference>
<dbReference type="Proteomes" id="UP000295525">
    <property type="component" value="Unassembled WGS sequence"/>
</dbReference>
<reference evidence="8 9" key="1">
    <citation type="submission" date="2019-03" db="EMBL/GenBank/DDBJ databases">
        <title>Genomic Encyclopedia of Type Strains, Phase IV (KMG-IV): sequencing the most valuable type-strain genomes for metagenomic binning, comparative biology and taxonomic classification.</title>
        <authorList>
            <person name="Goeker M."/>
        </authorList>
    </citation>
    <scope>NUCLEOTIDE SEQUENCE [LARGE SCALE GENOMIC DNA]</scope>
    <source>
        <strain evidence="8 9">DSM 24591</strain>
    </source>
</reference>
<feature type="domain" description="Thiolase N-terminal" evidence="6">
    <location>
        <begin position="4"/>
        <end position="261"/>
    </location>
</feature>
<dbReference type="InterPro" id="IPR020616">
    <property type="entry name" value="Thiolase_N"/>
</dbReference>
<dbReference type="Gene3D" id="3.40.47.10">
    <property type="match status" value="2"/>
</dbReference>
<dbReference type="Pfam" id="PF02803">
    <property type="entry name" value="Thiolase_C"/>
    <property type="match status" value="1"/>
</dbReference>
<dbReference type="InterPro" id="IPR020615">
    <property type="entry name" value="Thiolase_acyl_enz_int_AS"/>
</dbReference>
<organism evidence="8 9">
    <name type="scientific">Paralcaligenes ureilyticus</name>
    <dbReference type="NCBI Taxonomy" id="627131"/>
    <lineage>
        <taxon>Bacteria</taxon>
        <taxon>Pseudomonadati</taxon>
        <taxon>Pseudomonadota</taxon>
        <taxon>Betaproteobacteria</taxon>
        <taxon>Burkholderiales</taxon>
        <taxon>Alcaligenaceae</taxon>
        <taxon>Paralcaligenes</taxon>
    </lineage>
</organism>
<dbReference type="FunFam" id="3.40.47.10:FF:000010">
    <property type="entry name" value="Acetyl-CoA acetyltransferase (Thiolase)"/>
    <property type="match status" value="1"/>
</dbReference>
<comment type="caution">
    <text evidence="8">The sequence shown here is derived from an EMBL/GenBank/DDBJ whole genome shotgun (WGS) entry which is preliminary data.</text>
</comment>
<dbReference type="GO" id="GO:0044281">
    <property type="term" value="P:small molecule metabolic process"/>
    <property type="evidence" value="ECO:0007669"/>
    <property type="project" value="UniProtKB-ARBA"/>
</dbReference>
<evidence type="ECO:0000313" key="8">
    <source>
        <dbReference type="EMBL" id="TCT01638.1"/>
    </source>
</evidence>
<dbReference type="PANTHER" id="PTHR18919:SF107">
    <property type="entry name" value="ACETYL-COA ACETYLTRANSFERASE, CYTOSOLIC"/>
    <property type="match status" value="1"/>
</dbReference>
<dbReference type="Pfam" id="PF00108">
    <property type="entry name" value="Thiolase_N"/>
    <property type="match status" value="1"/>
</dbReference>
<dbReference type="InterPro" id="IPR020610">
    <property type="entry name" value="Thiolase_AS"/>
</dbReference>
<evidence type="ECO:0000256" key="2">
    <source>
        <dbReference type="ARBA" id="ARBA00022679"/>
    </source>
</evidence>
<keyword evidence="2 5" id="KW-0808">Transferase</keyword>
<proteinExistence type="inferred from homology"/>
<dbReference type="GO" id="GO:0003988">
    <property type="term" value="F:acetyl-CoA C-acyltransferase activity"/>
    <property type="evidence" value="ECO:0007669"/>
    <property type="project" value="UniProtKB-ARBA"/>
</dbReference>
<protein>
    <submittedName>
        <fullName evidence="8">Acetyl-CoA C-acetyltransferase</fullName>
    </submittedName>
</protein>
<dbReference type="PROSITE" id="PS00098">
    <property type="entry name" value="THIOLASE_1"/>
    <property type="match status" value="1"/>
</dbReference>
<feature type="active site" description="Acyl-thioester intermediate" evidence="4">
    <location>
        <position position="89"/>
    </location>
</feature>
<feature type="domain" description="Thiolase C-terminal" evidence="7">
    <location>
        <begin position="271"/>
        <end position="392"/>
    </location>
</feature>
<feature type="active site" description="Proton acceptor" evidence="4">
    <location>
        <position position="349"/>
    </location>
</feature>
<dbReference type="SUPFAM" id="SSF53901">
    <property type="entry name" value="Thiolase-like"/>
    <property type="match status" value="2"/>
</dbReference>
<evidence type="ECO:0000256" key="1">
    <source>
        <dbReference type="ARBA" id="ARBA00010982"/>
    </source>
</evidence>
<comment type="similarity">
    <text evidence="1 5">Belongs to the thiolase-like superfamily. Thiolase family.</text>
</comment>
<dbReference type="InterPro" id="IPR020617">
    <property type="entry name" value="Thiolase_C"/>
</dbReference>
<evidence type="ECO:0000259" key="7">
    <source>
        <dbReference type="Pfam" id="PF02803"/>
    </source>
</evidence>
<evidence type="ECO:0000256" key="5">
    <source>
        <dbReference type="RuleBase" id="RU003557"/>
    </source>
</evidence>
<dbReference type="CDD" id="cd00751">
    <property type="entry name" value="thiolase"/>
    <property type="match status" value="1"/>
</dbReference>
<sequence length="395" mass="41038">MEEVFVVGACRTAVGDFGGGLKEVAPCELGAAVLKAVLARTQVAGDEVGHVVFGHVINTEPRDMYLSRVAAINAGIAQATPAFNVNRLCGSGLQAIISAAQALYLGDADIAIGAGAESMSRAPYVSQGQRWGVRMGDSALIDMMTGALSDPFDKMHMGVTAENVAQKYSISRADQDALALTSHQRAEAAIKAGYFADQIVPIVQKTRKGEVVFKQDEHVRVGATADNFSSLRPVFAKENGTVTAGNASGLNDGAAAVLLMNGRAVQARRAQPMARLVAYAHAGVDPKYMGIGPVPATRLALKKAGLSVDQMDVIEANEAFAAQACAVAKELGFDPAKVNPNGSGISLGHPIGATGAVITVKALHELQRIKGRYALVTMCIGGGQGIAAIFERVQG</sequence>
<dbReference type="PROSITE" id="PS00099">
    <property type="entry name" value="THIOLASE_3"/>
    <property type="match status" value="1"/>
</dbReference>
<dbReference type="OrthoDB" id="6139495at2"/>
<evidence type="ECO:0000259" key="6">
    <source>
        <dbReference type="Pfam" id="PF00108"/>
    </source>
</evidence>
<dbReference type="InterPro" id="IPR016039">
    <property type="entry name" value="Thiolase-like"/>
</dbReference>
<dbReference type="NCBIfam" id="NF006552">
    <property type="entry name" value="PRK09051.1"/>
    <property type="match status" value="1"/>
</dbReference>
<name>A0A4V2UWZ9_9BURK</name>
<evidence type="ECO:0000256" key="4">
    <source>
        <dbReference type="PIRSR" id="PIRSR000429-1"/>
    </source>
</evidence>
<keyword evidence="9" id="KW-1185">Reference proteome</keyword>
<dbReference type="RefSeq" id="WP_132585871.1">
    <property type="nucleotide sequence ID" value="NZ_SMAJ01000023.1"/>
</dbReference>
<dbReference type="NCBIfam" id="TIGR01930">
    <property type="entry name" value="AcCoA-C-Actrans"/>
    <property type="match status" value="1"/>
</dbReference>
<feature type="active site" description="Proton acceptor" evidence="4">
    <location>
        <position position="379"/>
    </location>
</feature>